<evidence type="ECO:0000256" key="1">
    <source>
        <dbReference type="SAM" id="MobiDB-lite"/>
    </source>
</evidence>
<keyword evidence="2" id="KW-0472">Membrane</keyword>
<feature type="domain" description="Helicase HerA central" evidence="3">
    <location>
        <begin position="368"/>
        <end position="441"/>
    </location>
</feature>
<feature type="transmembrane region" description="Helical" evidence="2">
    <location>
        <begin position="6"/>
        <end position="32"/>
    </location>
</feature>
<dbReference type="EMBL" id="MEUT01000035">
    <property type="protein sequence ID" value="OGC50698.1"/>
    <property type="molecule type" value="Genomic_DNA"/>
</dbReference>
<evidence type="ECO:0000256" key="2">
    <source>
        <dbReference type="SAM" id="Phobius"/>
    </source>
</evidence>
<dbReference type="SUPFAM" id="SSF52540">
    <property type="entry name" value="P-loop containing nucleoside triphosphate hydrolases"/>
    <property type="match status" value="1"/>
</dbReference>
<dbReference type="Proteomes" id="UP000177371">
    <property type="component" value="Unassembled WGS sequence"/>
</dbReference>
<feature type="domain" description="DUF8128" evidence="5">
    <location>
        <begin position="47"/>
        <end position="341"/>
    </location>
</feature>
<evidence type="ECO:0000313" key="7">
    <source>
        <dbReference type="Proteomes" id="UP000177371"/>
    </source>
</evidence>
<evidence type="ECO:0008006" key="8">
    <source>
        <dbReference type="Google" id="ProtNLM"/>
    </source>
</evidence>
<gene>
    <name evidence="6" type="ORF">A2W32_02245</name>
</gene>
<dbReference type="Pfam" id="PF26449">
    <property type="entry name" value="DUF8128"/>
    <property type="match status" value="1"/>
</dbReference>
<dbReference type="AlphaFoldDB" id="A0A1F4V0K8"/>
<dbReference type="STRING" id="1802610.A2W32_02245"/>
<comment type="caution">
    <text evidence="6">The sequence shown here is derived from an EMBL/GenBank/DDBJ whole genome shotgun (WGS) entry which is preliminary data.</text>
</comment>
<evidence type="ECO:0000259" key="3">
    <source>
        <dbReference type="Pfam" id="PF01935"/>
    </source>
</evidence>
<keyword evidence="2" id="KW-0812">Transmembrane</keyword>
<organism evidence="6 7">
    <name type="scientific">candidate division WWE3 bacterium RBG_16_37_10</name>
    <dbReference type="NCBI Taxonomy" id="1802610"/>
    <lineage>
        <taxon>Bacteria</taxon>
        <taxon>Katanobacteria</taxon>
    </lineage>
</organism>
<evidence type="ECO:0000313" key="6">
    <source>
        <dbReference type="EMBL" id="OGC50698.1"/>
    </source>
</evidence>
<dbReference type="InterPro" id="IPR032689">
    <property type="entry name" value="TraG-D_C"/>
</dbReference>
<dbReference type="PANTHER" id="PTHR30121">
    <property type="entry name" value="UNCHARACTERIZED PROTEIN YJGR-RELATED"/>
    <property type="match status" value="1"/>
</dbReference>
<proteinExistence type="predicted"/>
<protein>
    <recommendedName>
        <fullName evidence="8">Type IV secretion system coupling protein TraD DNA-binding domain-containing protein</fullName>
    </recommendedName>
</protein>
<dbReference type="Pfam" id="PF12696">
    <property type="entry name" value="TraG-D_C"/>
    <property type="match status" value="1"/>
</dbReference>
<evidence type="ECO:0000259" key="4">
    <source>
        <dbReference type="Pfam" id="PF12696"/>
    </source>
</evidence>
<dbReference type="InterPro" id="IPR058441">
    <property type="entry name" value="DUF8128"/>
</dbReference>
<feature type="region of interest" description="Disordered" evidence="1">
    <location>
        <begin position="782"/>
        <end position="801"/>
    </location>
</feature>
<keyword evidence="2" id="KW-1133">Transmembrane helix</keyword>
<dbReference type="Gene3D" id="3.40.50.300">
    <property type="entry name" value="P-loop containing nucleotide triphosphate hydrolases"/>
    <property type="match status" value="2"/>
</dbReference>
<dbReference type="CDD" id="cd01127">
    <property type="entry name" value="TrwB_TraG_TraD_VirD4"/>
    <property type="match status" value="1"/>
</dbReference>
<reference evidence="6 7" key="1">
    <citation type="journal article" date="2016" name="Nat. Commun.">
        <title>Thousands of microbial genomes shed light on interconnected biogeochemical processes in an aquifer system.</title>
        <authorList>
            <person name="Anantharaman K."/>
            <person name="Brown C.T."/>
            <person name="Hug L.A."/>
            <person name="Sharon I."/>
            <person name="Castelle C.J."/>
            <person name="Probst A.J."/>
            <person name="Thomas B.C."/>
            <person name="Singh A."/>
            <person name="Wilkins M.J."/>
            <person name="Karaoz U."/>
            <person name="Brodie E.L."/>
            <person name="Williams K.H."/>
            <person name="Hubbard S.S."/>
            <person name="Banfield J.F."/>
        </authorList>
    </citation>
    <scope>NUCLEOTIDE SEQUENCE [LARGE SCALE GENOMIC DNA]</scope>
</reference>
<dbReference type="InterPro" id="IPR027417">
    <property type="entry name" value="P-loop_NTPase"/>
</dbReference>
<name>A0A1F4V0K8_UNCKA</name>
<accession>A0A1F4V0K8</accession>
<sequence>MNATETLYAVLIVTLLFLIVITLFVGIVLWLLSKKRQKVEELSEYDLTFLQIKLPQQNETEIQAAEQMFSNLTGLRKSGFSTMLSGQYRISFEIVSKNTGISFYVVVPDELAGFIEKQINGAYPDAEIDIVDPNEVWDRGEVTALTELKLAGAPYYPIKNYEDLKTDTMSLISTALSKLKEDEVIAIQYIISPAGEGWRKSGQKFSADIKYKSENQEKKYRVDTSLIEGVEKKISKPGFDASIRIVSIAKDKISAETHLRNVATSFEQFTDVKYNRFVRRDSTSKKLVDDFIFRRLHTRELFIPIFEISLFRNSSVLNTAEMATVFHFPNKNVQTPNIVWRGALKSSAPTNLPTEGALYLGLNVFRGVTTKVHMLDKDRSRHFYIIGQTGTGKSEFMKTLAVQDIQNGEGLAFIDPHGSAIDDLLEKIPPERADDVIVFDASDNQRPIGLNLLEAETEEDKHIAINSFIALLYKLYDPNRQGIMGPQLERSIRNIMLTAMTDPGSTMVDVLRLLIDTKYSQTFMPKLTDPLVRRFWTDEIAKTSDFHKSEKMGYFVSKFDRFLTDITMRNILGQARCAINFNKIMAEKKILLVNLAKGKIGEENSNFLGLLLVPRILAAAFKRATLVGKSDFPNFFLYMDEFQNFATPDIATILSEARKYKLNLVVAHQFIAQLTDDIKDAVFGNVGTMAAFRIGPDDAEYLESHFQPTFKKEDLMNNPIGQCYIKLLVDGFPTPPFSMKVDWDMIVATRKDPEMARQLLETSRNKYGTPVKEVEEYVNLRAGFNEPLSPPPPPERPRIPF</sequence>
<dbReference type="PANTHER" id="PTHR30121:SF6">
    <property type="entry name" value="SLR6007 PROTEIN"/>
    <property type="match status" value="1"/>
</dbReference>
<dbReference type="InterPro" id="IPR002789">
    <property type="entry name" value="HerA_central"/>
</dbReference>
<dbReference type="InterPro" id="IPR051162">
    <property type="entry name" value="T4SS_component"/>
</dbReference>
<dbReference type="Pfam" id="PF01935">
    <property type="entry name" value="DUF87"/>
    <property type="match status" value="1"/>
</dbReference>
<evidence type="ECO:0000259" key="5">
    <source>
        <dbReference type="Pfam" id="PF26449"/>
    </source>
</evidence>
<feature type="domain" description="TraD/TraG TraM recognition site" evidence="4">
    <location>
        <begin position="636"/>
        <end position="701"/>
    </location>
</feature>